<accession>A0AAJ0EC66</accession>
<dbReference type="AlphaFoldDB" id="A0AAJ0EC66"/>
<comment type="caution">
    <text evidence="1">The sequence shown here is derived from an EMBL/GenBank/DDBJ whole genome shotgun (WGS) entry which is preliminary data.</text>
</comment>
<organism evidence="1 2">
    <name type="scientific">Colletotrichum phormii</name>
    <dbReference type="NCBI Taxonomy" id="359342"/>
    <lineage>
        <taxon>Eukaryota</taxon>
        <taxon>Fungi</taxon>
        <taxon>Dikarya</taxon>
        <taxon>Ascomycota</taxon>
        <taxon>Pezizomycotina</taxon>
        <taxon>Sordariomycetes</taxon>
        <taxon>Hypocreomycetidae</taxon>
        <taxon>Glomerellales</taxon>
        <taxon>Glomerellaceae</taxon>
        <taxon>Colletotrichum</taxon>
        <taxon>Colletotrichum acutatum species complex</taxon>
    </lineage>
</organism>
<dbReference type="RefSeq" id="XP_060441870.1">
    <property type="nucleotide sequence ID" value="XM_060590967.1"/>
</dbReference>
<dbReference type="EMBL" id="JAHMHQ010000018">
    <property type="protein sequence ID" value="KAK1633263.1"/>
    <property type="molecule type" value="Genomic_DNA"/>
</dbReference>
<evidence type="ECO:0000313" key="2">
    <source>
        <dbReference type="Proteomes" id="UP001243989"/>
    </source>
</evidence>
<keyword evidence="2" id="KW-1185">Reference proteome</keyword>
<name>A0AAJ0EC66_9PEZI</name>
<sequence length="83" mass="9945">MDLLRSDRLLQRKYLLQILESFLSRLNKPSRHNFRPRIVFFTANMGKFLVEPFTVPDREPAWRRRARSPLLPILVILAVIITW</sequence>
<reference evidence="1" key="1">
    <citation type="submission" date="2021-06" db="EMBL/GenBank/DDBJ databases">
        <title>Comparative genomics, transcriptomics and evolutionary studies reveal genomic signatures of adaptation to plant cell wall in hemibiotrophic fungi.</title>
        <authorList>
            <consortium name="DOE Joint Genome Institute"/>
            <person name="Baroncelli R."/>
            <person name="Diaz J.F."/>
            <person name="Benocci T."/>
            <person name="Peng M."/>
            <person name="Battaglia E."/>
            <person name="Haridas S."/>
            <person name="Andreopoulos W."/>
            <person name="Labutti K."/>
            <person name="Pangilinan J."/>
            <person name="Floch G.L."/>
            <person name="Makela M.R."/>
            <person name="Henrissat B."/>
            <person name="Grigoriev I.V."/>
            <person name="Crouch J.A."/>
            <person name="De Vries R.P."/>
            <person name="Sukno S.A."/>
            <person name="Thon M.R."/>
        </authorList>
    </citation>
    <scope>NUCLEOTIDE SEQUENCE</scope>
    <source>
        <strain evidence="1">CBS 102054</strain>
    </source>
</reference>
<proteinExistence type="predicted"/>
<dbReference type="Proteomes" id="UP001243989">
    <property type="component" value="Unassembled WGS sequence"/>
</dbReference>
<dbReference type="GeneID" id="85475829"/>
<evidence type="ECO:0000313" key="1">
    <source>
        <dbReference type="EMBL" id="KAK1633263.1"/>
    </source>
</evidence>
<protein>
    <submittedName>
        <fullName evidence="1">Uncharacterized protein</fullName>
    </submittedName>
</protein>
<gene>
    <name evidence="1" type="ORF">BDP81DRAFT_434558</name>
</gene>